<dbReference type="GO" id="GO:0005975">
    <property type="term" value="P:carbohydrate metabolic process"/>
    <property type="evidence" value="ECO:0007669"/>
    <property type="project" value="InterPro"/>
</dbReference>
<dbReference type="InterPro" id="IPR013785">
    <property type="entry name" value="Aldolase_TIM"/>
</dbReference>
<name>A0A2S5KKI5_9PROT</name>
<comment type="subcellular location">
    <subcellularLocation>
        <location evidence="2 11">Cytoplasm</location>
    </subcellularLocation>
</comment>
<dbReference type="FunFam" id="3.20.20.70:FF:000002">
    <property type="entry name" value="Transaldolase"/>
    <property type="match status" value="1"/>
</dbReference>
<keyword evidence="8 11" id="KW-0570">Pentose shunt</keyword>
<dbReference type="PROSITE" id="PS01054">
    <property type="entry name" value="TRANSALDOLASE_1"/>
    <property type="match status" value="1"/>
</dbReference>
<evidence type="ECO:0000256" key="1">
    <source>
        <dbReference type="ARBA" id="ARBA00003518"/>
    </source>
</evidence>
<evidence type="ECO:0000256" key="5">
    <source>
        <dbReference type="ARBA" id="ARBA00013151"/>
    </source>
</evidence>
<dbReference type="HAMAP" id="MF_00492">
    <property type="entry name" value="Transaldolase_1"/>
    <property type="match status" value="1"/>
</dbReference>
<keyword evidence="9 11" id="KW-0704">Schiff base</keyword>
<dbReference type="UniPathway" id="UPA00115">
    <property type="reaction ID" value="UER00414"/>
</dbReference>
<dbReference type="AlphaFoldDB" id="A0A2S5KKI5"/>
<evidence type="ECO:0000256" key="2">
    <source>
        <dbReference type="ARBA" id="ARBA00004496"/>
    </source>
</evidence>
<keyword evidence="6 11" id="KW-0963">Cytoplasm</keyword>
<dbReference type="InterPro" id="IPR004730">
    <property type="entry name" value="Transaldolase_1"/>
</dbReference>
<evidence type="ECO:0000256" key="9">
    <source>
        <dbReference type="ARBA" id="ARBA00023270"/>
    </source>
</evidence>
<dbReference type="PANTHER" id="PTHR10683:SF18">
    <property type="entry name" value="TRANSALDOLASE"/>
    <property type="match status" value="1"/>
</dbReference>
<organism evidence="13 14">
    <name type="scientific">Proteobacteria bacterium 228</name>
    <dbReference type="NCBI Taxonomy" id="2083153"/>
    <lineage>
        <taxon>Bacteria</taxon>
        <taxon>Pseudomonadati</taxon>
        <taxon>Pseudomonadota</taxon>
    </lineage>
</organism>
<comment type="similarity">
    <text evidence="4 11 12">Belongs to the transaldolase family. Type 1 subfamily.</text>
</comment>
<dbReference type="OrthoDB" id="9809101at2"/>
<dbReference type="EC" id="2.2.1.2" evidence="5 11"/>
<dbReference type="NCBIfam" id="TIGR00874">
    <property type="entry name" value="talAB"/>
    <property type="match status" value="1"/>
</dbReference>
<comment type="catalytic activity">
    <reaction evidence="10 11 12">
        <text>D-sedoheptulose 7-phosphate + D-glyceraldehyde 3-phosphate = D-erythrose 4-phosphate + beta-D-fructose 6-phosphate</text>
        <dbReference type="Rhea" id="RHEA:17053"/>
        <dbReference type="ChEBI" id="CHEBI:16897"/>
        <dbReference type="ChEBI" id="CHEBI:57483"/>
        <dbReference type="ChEBI" id="CHEBI:57634"/>
        <dbReference type="ChEBI" id="CHEBI:59776"/>
        <dbReference type="EC" id="2.2.1.2"/>
    </reaction>
</comment>
<evidence type="ECO:0000256" key="10">
    <source>
        <dbReference type="ARBA" id="ARBA00048810"/>
    </source>
</evidence>
<evidence type="ECO:0000256" key="3">
    <source>
        <dbReference type="ARBA" id="ARBA00004857"/>
    </source>
</evidence>
<comment type="caution">
    <text evidence="13">The sequence shown here is derived from an EMBL/GenBank/DDBJ whole genome shotgun (WGS) entry which is preliminary data.</text>
</comment>
<dbReference type="EMBL" id="PRLP01000126">
    <property type="protein sequence ID" value="PPC74846.1"/>
    <property type="molecule type" value="Genomic_DNA"/>
</dbReference>
<sequence>MTSLLAQLKAHTVVVADTGELSAIQRFQPEDATTNPSLILKAIAAGQYPELLSAAIAQARQLSDDPHQQLQLASDRLVVAMGVEILRHVPGRVSTEVPARLSFDTAATLSKARELCQLYQQAGIPRERILIKIASTWEGIQAARVLEQEGIQCNLTLIFNFAQARACAEAGVFLISPFVGRILDWHVKQHPQQHFTPATEPGVESVRAIYQFFKKHDYRTVVMGASFRNAGEILALSGCDRLTISPALLEELAAAKGQVALALQDKGERAPRPAALDEATFRWQMNEDAMATEKLAEGIRVFDQDQRKLEALLSQQLAT</sequence>
<dbReference type="GO" id="GO:0006098">
    <property type="term" value="P:pentose-phosphate shunt"/>
    <property type="evidence" value="ECO:0007669"/>
    <property type="project" value="UniProtKB-UniRule"/>
</dbReference>
<evidence type="ECO:0000256" key="12">
    <source>
        <dbReference type="RuleBase" id="RU004155"/>
    </source>
</evidence>
<dbReference type="SUPFAM" id="SSF51569">
    <property type="entry name" value="Aldolase"/>
    <property type="match status" value="1"/>
</dbReference>
<dbReference type="Gene3D" id="3.20.20.70">
    <property type="entry name" value="Aldolase class I"/>
    <property type="match status" value="1"/>
</dbReference>
<dbReference type="CDD" id="cd00957">
    <property type="entry name" value="Transaldolase_TalAB"/>
    <property type="match status" value="1"/>
</dbReference>
<dbReference type="InterPro" id="IPR001585">
    <property type="entry name" value="TAL/FSA"/>
</dbReference>
<dbReference type="PROSITE" id="PS00958">
    <property type="entry name" value="TRANSALDOLASE_2"/>
    <property type="match status" value="1"/>
</dbReference>
<dbReference type="InterPro" id="IPR018225">
    <property type="entry name" value="Transaldolase_AS"/>
</dbReference>
<dbReference type="GO" id="GO:0005829">
    <property type="term" value="C:cytosol"/>
    <property type="evidence" value="ECO:0007669"/>
    <property type="project" value="TreeGrafter"/>
</dbReference>
<evidence type="ECO:0000313" key="14">
    <source>
        <dbReference type="Proteomes" id="UP000238196"/>
    </source>
</evidence>
<evidence type="ECO:0000256" key="8">
    <source>
        <dbReference type="ARBA" id="ARBA00023126"/>
    </source>
</evidence>
<keyword evidence="7 11" id="KW-0808">Transferase</keyword>
<evidence type="ECO:0000313" key="13">
    <source>
        <dbReference type="EMBL" id="PPC74846.1"/>
    </source>
</evidence>
<comment type="pathway">
    <text evidence="3 11 12">Carbohydrate degradation; pentose phosphate pathway; D-glyceraldehyde 3-phosphate and beta-D-fructose 6-phosphate from D-ribose 5-phosphate and D-xylulose 5-phosphate (non-oxidative stage): step 2/3.</text>
</comment>
<protein>
    <recommendedName>
        <fullName evidence="5 11">Transaldolase</fullName>
        <ecNumber evidence="5 11">2.2.1.2</ecNumber>
    </recommendedName>
</protein>
<dbReference type="GO" id="GO:0004801">
    <property type="term" value="F:transaldolase activity"/>
    <property type="evidence" value="ECO:0007669"/>
    <property type="project" value="UniProtKB-UniRule"/>
</dbReference>
<accession>A0A2S5KKI5</accession>
<feature type="active site" description="Schiff-base intermediate with substrate" evidence="11">
    <location>
        <position position="132"/>
    </location>
</feature>
<comment type="function">
    <text evidence="1 11 12">Transaldolase is important for the balance of metabolites in the pentose-phosphate pathway.</text>
</comment>
<evidence type="ECO:0000256" key="6">
    <source>
        <dbReference type="ARBA" id="ARBA00022490"/>
    </source>
</evidence>
<dbReference type="Pfam" id="PF00923">
    <property type="entry name" value="TAL_FSA"/>
    <property type="match status" value="1"/>
</dbReference>
<dbReference type="Proteomes" id="UP000238196">
    <property type="component" value="Unassembled WGS sequence"/>
</dbReference>
<evidence type="ECO:0000256" key="7">
    <source>
        <dbReference type="ARBA" id="ARBA00022679"/>
    </source>
</evidence>
<evidence type="ECO:0000256" key="4">
    <source>
        <dbReference type="ARBA" id="ARBA00008012"/>
    </source>
</evidence>
<proteinExistence type="inferred from homology"/>
<dbReference type="NCBIfam" id="NF009001">
    <property type="entry name" value="PRK12346.1"/>
    <property type="match status" value="1"/>
</dbReference>
<evidence type="ECO:0000256" key="11">
    <source>
        <dbReference type="HAMAP-Rule" id="MF_00492"/>
    </source>
</evidence>
<dbReference type="PANTHER" id="PTHR10683">
    <property type="entry name" value="TRANSALDOLASE"/>
    <property type="match status" value="1"/>
</dbReference>
<gene>
    <name evidence="11 13" type="primary">tal</name>
    <name evidence="13" type="ORF">C4K68_23705</name>
</gene>
<reference evidence="13 14" key="1">
    <citation type="submission" date="2018-02" db="EMBL/GenBank/DDBJ databases">
        <title>novel marine gammaproteobacteria from coastal saline agro ecosystem.</title>
        <authorList>
            <person name="Krishnan R."/>
            <person name="Ramesh Kumar N."/>
        </authorList>
    </citation>
    <scope>NUCLEOTIDE SEQUENCE [LARGE SCALE GENOMIC DNA]</scope>
    <source>
        <strain evidence="13 14">228</strain>
    </source>
</reference>